<reference evidence="1" key="1">
    <citation type="submission" date="2022-10" db="EMBL/GenBank/DDBJ databases">
        <title>Tapping the CABI collections for fungal endophytes: first genome assemblies for Collariella, Neodidymelliopsis, Ascochyta clinopodiicola, Didymella pomorum, Didymosphaeria variabile, Neocosmospora piperis and Neocucurbitaria cava.</title>
        <authorList>
            <person name="Hill R."/>
        </authorList>
    </citation>
    <scope>NUCLEOTIDE SEQUENCE</scope>
    <source>
        <strain evidence="1">IMI 360193</strain>
    </source>
</reference>
<comment type="caution">
    <text evidence="1">The sequence shown here is derived from an EMBL/GenBank/DDBJ whole genome shotgun (WGS) entry which is preliminary data.</text>
</comment>
<organism evidence="1 2">
    <name type="scientific">Didymella glomerata</name>
    <dbReference type="NCBI Taxonomy" id="749621"/>
    <lineage>
        <taxon>Eukaryota</taxon>
        <taxon>Fungi</taxon>
        <taxon>Dikarya</taxon>
        <taxon>Ascomycota</taxon>
        <taxon>Pezizomycotina</taxon>
        <taxon>Dothideomycetes</taxon>
        <taxon>Pleosporomycetidae</taxon>
        <taxon>Pleosporales</taxon>
        <taxon>Pleosporineae</taxon>
        <taxon>Didymellaceae</taxon>
        <taxon>Didymella</taxon>
    </lineage>
</organism>
<evidence type="ECO:0000313" key="2">
    <source>
        <dbReference type="Proteomes" id="UP001140562"/>
    </source>
</evidence>
<sequence length="328" mass="37294">MAARKLAMIWQPTTFLCPDIYYPPVSIISEFSSNLKRGFVWIAGEDLYFKLPPELRNRFFKELDTPKTQKSFLMKRLDGDGITYDHFEIQRVILPWIPAFTDEYTSYVKAQVGSELGISMRMDQTGFPYQEYWLIADTDAQRLTTPARNDEQLPLLYQTLTWVGTVLALVTEIADTAVADKPEARSPFGFDVAKMEGLRKAFQAVVDNELVAFRFSMERGAVRSMPKKDIRKEVRKFMAYVALRMSISRAVHLTIHMLPIEDIASNFLISLTKDLRMVSMASSTSVKLTIVTETSAEGHAGWEEWVQGCHLDENMEVSVTSGDESGQD</sequence>
<accession>A0A9W8WSN8</accession>
<proteinExistence type="predicted"/>
<protein>
    <submittedName>
        <fullName evidence="1">Uncharacterized protein</fullName>
    </submittedName>
</protein>
<dbReference type="AlphaFoldDB" id="A0A9W8WSN8"/>
<dbReference type="EMBL" id="JAPEUV010000131">
    <property type="protein sequence ID" value="KAJ4331992.1"/>
    <property type="molecule type" value="Genomic_DNA"/>
</dbReference>
<name>A0A9W8WSN8_9PLEO</name>
<dbReference type="OrthoDB" id="10397342at2759"/>
<dbReference type="Proteomes" id="UP001140562">
    <property type="component" value="Unassembled WGS sequence"/>
</dbReference>
<keyword evidence="2" id="KW-1185">Reference proteome</keyword>
<evidence type="ECO:0000313" key="1">
    <source>
        <dbReference type="EMBL" id="KAJ4331992.1"/>
    </source>
</evidence>
<gene>
    <name evidence="1" type="ORF">N0V87_008732</name>
</gene>